<dbReference type="EMBL" id="VFPJ01000001">
    <property type="protein sequence ID" value="TQM40221.1"/>
    <property type="molecule type" value="Genomic_DNA"/>
</dbReference>
<dbReference type="RefSeq" id="WP_185740237.1">
    <property type="nucleotide sequence ID" value="NZ_VFPJ01000001.1"/>
</dbReference>
<accession>A0A543G2B4</accession>
<sequence length="337" mass="39974">MMEQTPEFQVEITHPNPKYLITPVFDYIKTLEGTPAGLPYGSSSGSWATSGSSWTAQKGTPIGFEITYYSRYENKYYYINQDFDLKKIQEMTNRCYPWMDERLDEPVKEYLPKAEYDSDFEKYRYVYGPFDRIIFGFAPQGMVVVWCGYGPNRIELDRYQAIEVTDEKRLAICKNKYIATYRISQRRYEEAIEELKIPNASPELWDNYRKRFNWNYKVTSENAAFRFFEFEIDSYNGEIISNFSPYILNPKMQSRAIPSFVMICWETSAKERFLSRVFFNWEKTNALLKNAGENNTFQFHINKESSKIEVLLNNNPIEVDSVRIYPSHLRFRDSYTD</sequence>
<reference evidence="1 2" key="1">
    <citation type="submission" date="2019-06" db="EMBL/GenBank/DDBJ databases">
        <title>Genomic Encyclopedia of Archaeal and Bacterial Type Strains, Phase II (KMG-II): from individual species to whole genera.</title>
        <authorList>
            <person name="Goeker M."/>
        </authorList>
    </citation>
    <scope>NUCLEOTIDE SEQUENCE [LARGE SCALE GENOMIC DNA]</scope>
    <source>
        <strain evidence="1 2">DSM 24789</strain>
    </source>
</reference>
<evidence type="ECO:0000313" key="2">
    <source>
        <dbReference type="Proteomes" id="UP000320773"/>
    </source>
</evidence>
<proteinExistence type="predicted"/>
<dbReference type="Pfam" id="PF11153">
    <property type="entry name" value="DUF2931"/>
    <property type="match status" value="1"/>
</dbReference>
<name>A0A543G2B4_9FLAO</name>
<evidence type="ECO:0000313" key="1">
    <source>
        <dbReference type="EMBL" id="TQM40221.1"/>
    </source>
</evidence>
<gene>
    <name evidence="1" type="ORF">BC670_1096</name>
</gene>
<dbReference type="InterPro" id="IPR021326">
    <property type="entry name" value="DUF2931"/>
</dbReference>
<dbReference type="Proteomes" id="UP000320773">
    <property type="component" value="Unassembled WGS sequence"/>
</dbReference>
<comment type="caution">
    <text evidence="1">The sequence shown here is derived from an EMBL/GenBank/DDBJ whole genome shotgun (WGS) entry which is preliminary data.</text>
</comment>
<dbReference type="AlphaFoldDB" id="A0A543G2B4"/>
<protein>
    <submittedName>
        <fullName evidence="1">DUF2931 family protein</fullName>
    </submittedName>
</protein>
<organism evidence="1 2">
    <name type="scientific">Flavobacterium branchiophilum</name>
    <dbReference type="NCBI Taxonomy" id="55197"/>
    <lineage>
        <taxon>Bacteria</taxon>
        <taxon>Pseudomonadati</taxon>
        <taxon>Bacteroidota</taxon>
        <taxon>Flavobacteriia</taxon>
        <taxon>Flavobacteriales</taxon>
        <taxon>Flavobacteriaceae</taxon>
        <taxon>Flavobacterium</taxon>
    </lineage>
</organism>